<dbReference type="PANTHER" id="PTHR24096:SF353">
    <property type="entry name" value="GH16244P-RELATED"/>
    <property type="match status" value="1"/>
</dbReference>
<evidence type="ECO:0000313" key="6">
    <source>
        <dbReference type="Proteomes" id="UP001153954"/>
    </source>
</evidence>
<dbReference type="Gene3D" id="3.40.50.12780">
    <property type="entry name" value="N-terminal domain of ligase-like"/>
    <property type="match status" value="1"/>
</dbReference>
<dbReference type="Pfam" id="PF13193">
    <property type="entry name" value="AMP-binding_C"/>
    <property type="match status" value="1"/>
</dbReference>
<dbReference type="SUPFAM" id="SSF56801">
    <property type="entry name" value="Acetyl-CoA synthetase-like"/>
    <property type="match status" value="1"/>
</dbReference>
<dbReference type="Pfam" id="PF00501">
    <property type="entry name" value="AMP-binding"/>
    <property type="match status" value="1"/>
</dbReference>
<dbReference type="InterPro" id="IPR042099">
    <property type="entry name" value="ANL_N_sf"/>
</dbReference>
<dbReference type="Gene3D" id="3.30.300.30">
    <property type="match status" value="1"/>
</dbReference>
<protein>
    <recommendedName>
        <fullName evidence="7">Luciferase-like 3</fullName>
    </recommendedName>
</protein>
<feature type="domain" description="AMP-binding enzyme C-terminal" evidence="4">
    <location>
        <begin position="456"/>
        <end position="532"/>
    </location>
</feature>
<keyword evidence="6" id="KW-1185">Reference proteome</keyword>
<dbReference type="InterPro" id="IPR000873">
    <property type="entry name" value="AMP-dep_synth/lig_dom"/>
</dbReference>
<accession>A0AAU9U3I4</accession>
<comment type="caution">
    <text evidence="5">The sequence shown here is derived from an EMBL/GenBank/DDBJ whole genome shotgun (WGS) entry which is preliminary data.</text>
</comment>
<name>A0AAU9U3I4_EUPED</name>
<dbReference type="InterPro" id="IPR025110">
    <property type="entry name" value="AMP-bd_C"/>
</dbReference>
<dbReference type="EMBL" id="CAKOGL010000013">
    <property type="protein sequence ID" value="CAH2093713.1"/>
    <property type="molecule type" value="Genomic_DNA"/>
</dbReference>
<dbReference type="Proteomes" id="UP001153954">
    <property type="component" value="Unassembled WGS sequence"/>
</dbReference>
<comment type="subcellular location">
    <subcellularLocation>
        <location evidence="1">Peroxisome</location>
    </subcellularLocation>
</comment>
<feature type="domain" description="AMP-dependent synthetase/ligase" evidence="3">
    <location>
        <begin position="52"/>
        <end position="405"/>
    </location>
</feature>
<gene>
    <name evidence="5" type="ORF">EEDITHA_LOCUS9350</name>
</gene>
<dbReference type="GO" id="GO:0005777">
    <property type="term" value="C:peroxisome"/>
    <property type="evidence" value="ECO:0007669"/>
    <property type="project" value="UniProtKB-SubCell"/>
</dbReference>
<sequence>MAQWHPRSDAVHWYMAELSSQVVAKSGISSDRHHLGKLILQSFKDVPDFILQIDGATGESETFSSALTRSVQCATAFRKIGLKYGDVIVLMAPNHIHLTIPMYAAFYLGVAVAGISMKLSVYELRHSFSYNKPNMVFCQSERVKDVRTVIQELNLDTQVVTFDKSDECLSFSELLDKGSDATVDDFKVTDFDSAETLALLVATSGTTGLSKSAAVTHKNFAVSVPYMWITFNKFPTPTRLSTLFSPIQWYTALFQFVFSPILKHTRLQSSAPITQEHAYYLINKYKPSFGVMSPNMLATFIKDDCNKCDFSSFETVMIGGSFVRPDLIEKMRAISPKTQFLVGFGISEISAIAFNFDGTLPSSLGKPMQNLEHRLVNPETLKDITEPNVPGELWLRGPGVFKGYYNNPKVTEQVLLKDGWFRTGDVMYRDEKSNFYFVERLKLLLKYRSHQISPLEIENVIAKHPGVFEVGVAGILHEEHGDLPVALIVPRENYKITAKEIKDLVKGSLSDPKHLRGGVIFVNELPLTPSSKLDRKKLADMALSMEKE</sequence>
<evidence type="ECO:0000259" key="4">
    <source>
        <dbReference type="Pfam" id="PF13193"/>
    </source>
</evidence>
<evidence type="ECO:0000256" key="2">
    <source>
        <dbReference type="ARBA" id="ARBA00023140"/>
    </source>
</evidence>
<reference evidence="5" key="1">
    <citation type="submission" date="2022-03" db="EMBL/GenBank/DDBJ databases">
        <authorList>
            <person name="Tunstrom K."/>
        </authorList>
    </citation>
    <scope>NUCLEOTIDE SEQUENCE</scope>
</reference>
<dbReference type="InterPro" id="IPR020845">
    <property type="entry name" value="AMP-binding_CS"/>
</dbReference>
<evidence type="ECO:0008006" key="7">
    <source>
        <dbReference type="Google" id="ProtNLM"/>
    </source>
</evidence>
<dbReference type="InterPro" id="IPR045851">
    <property type="entry name" value="AMP-bd_C_sf"/>
</dbReference>
<dbReference type="GO" id="GO:0004467">
    <property type="term" value="F:long-chain fatty acid-CoA ligase activity"/>
    <property type="evidence" value="ECO:0007669"/>
    <property type="project" value="TreeGrafter"/>
</dbReference>
<dbReference type="AlphaFoldDB" id="A0AAU9U3I4"/>
<dbReference type="GO" id="GO:0046949">
    <property type="term" value="P:fatty-acyl-CoA biosynthetic process"/>
    <property type="evidence" value="ECO:0007669"/>
    <property type="project" value="TreeGrafter"/>
</dbReference>
<dbReference type="PROSITE" id="PS00455">
    <property type="entry name" value="AMP_BINDING"/>
    <property type="match status" value="1"/>
</dbReference>
<dbReference type="PANTHER" id="PTHR24096">
    <property type="entry name" value="LONG-CHAIN-FATTY-ACID--COA LIGASE"/>
    <property type="match status" value="1"/>
</dbReference>
<proteinExistence type="predicted"/>
<keyword evidence="2" id="KW-0576">Peroxisome</keyword>
<organism evidence="5 6">
    <name type="scientific">Euphydryas editha</name>
    <name type="common">Edith's checkerspot</name>
    <dbReference type="NCBI Taxonomy" id="104508"/>
    <lineage>
        <taxon>Eukaryota</taxon>
        <taxon>Metazoa</taxon>
        <taxon>Ecdysozoa</taxon>
        <taxon>Arthropoda</taxon>
        <taxon>Hexapoda</taxon>
        <taxon>Insecta</taxon>
        <taxon>Pterygota</taxon>
        <taxon>Neoptera</taxon>
        <taxon>Endopterygota</taxon>
        <taxon>Lepidoptera</taxon>
        <taxon>Glossata</taxon>
        <taxon>Ditrysia</taxon>
        <taxon>Papilionoidea</taxon>
        <taxon>Nymphalidae</taxon>
        <taxon>Nymphalinae</taxon>
        <taxon>Euphydryas</taxon>
    </lineage>
</organism>
<evidence type="ECO:0000313" key="5">
    <source>
        <dbReference type="EMBL" id="CAH2093713.1"/>
    </source>
</evidence>
<evidence type="ECO:0000256" key="1">
    <source>
        <dbReference type="ARBA" id="ARBA00004275"/>
    </source>
</evidence>
<evidence type="ECO:0000259" key="3">
    <source>
        <dbReference type="Pfam" id="PF00501"/>
    </source>
</evidence>